<reference evidence="3 4" key="1">
    <citation type="journal article" date="2015" name="Plant Cell">
        <title>Oil accumulation by the oleaginous diatom Fistulifera solaris as revealed by the genome and transcriptome.</title>
        <authorList>
            <person name="Tanaka T."/>
            <person name="Maeda Y."/>
            <person name="Veluchamy A."/>
            <person name="Tanaka M."/>
            <person name="Abida H."/>
            <person name="Marechal E."/>
            <person name="Bowler C."/>
            <person name="Muto M."/>
            <person name="Sunaga Y."/>
            <person name="Tanaka M."/>
            <person name="Yoshino T."/>
            <person name="Taniguchi T."/>
            <person name="Fukuda Y."/>
            <person name="Nemoto M."/>
            <person name="Matsumoto M."/>
            <person name="Wong P.S."/>
            <person name="Aburatani S."/>
            <person name="Fujibuchi W."/>
        </authorList>
    </citation>
    <scope>NUCLEOTIDE SEQUENCE [LARGE SCALE GENOMIC DNA]</scope>
    <source>
        <strain evidence="3 4">JPCC DA0580</strain>
    </source>
</reference>
<dbReference type="PROSITE" id="PS50020">
    <property type="entry name" value="WW_DOMAIN_2"/>
    <property type="match status" value="2"/>
</dbReference>
<dbReference type="CDD" id="cd00201">
    <property type="entry name" value="WW"/>
    <property type="match status" value="2"/>
</dbReference>
<organism evidence="3 4">
    <name type="scientific">Fistulifera solaris</name>
    <name type="common">Oleaginous diatom</name>
    <dbReference type="NCBI Taxonomy" id="1519565"/>
    <lineage>
        <taxon>Eukaryota</taxon>
        <taxon>Sar</taxon>
        <taxon>Stramenopiles</taxon>
        <taxon>Ochrophyta</taxon>
        <taxon>Bacillariophyta</taxon>
        <taxon>Bacillariophyceae</taxon>
        <taxon>Bacillariophycidae</taxon>
        <taxon>Naviculales</taxon>
        <taxon>Naviculaceae</taxon>
        <taxon>Fistulifera</taxon>
    </lineage>
</organism>
<evidence type="ECO:0000313" key="3">
    <source>
        <dbReference type="EMBL" id="GAX27846.1"/>
    </source>
</evidence>
<dbReference type="SUPFAM" id="SSF51045">
    <property type="entry name" value="WW domain"/>
    <property type="match status" value="2"/>
</dbReference>
<evidence type="ECO:0000259" key="2">
    <source>
        <dbReference type="PROSITE" id="PS50020"/>
    </source>
</evidence>
<dbReference type="Gene3D" id="2.20.70.10">
    <property type="match status" value="2"/>
</dbReference>
<dbReference type="InParanoid" id="A0A1Z5KNI4"/>
<dbReference type="InterPro" id="IPR036020">
    <property type="entry name" value="WW_dom_sf"/>
</dbReference>
<protein>
    <recommendedName>
        <fullName evidence="2">WW domain-containing protein</fullName>
    </recommendedName>
</protein>
<dbReference type="SMART" id="SM00456">
    <property type="entry name" value="WW"/>
    <property type="match status" value="2"/>
</dbReference>
<feature type="domain" description="WW" evidence="2">
    <location>
        <begin position="210"/>
        <end position="244"/>
    </location>
</feature>
<sequence length="292" mass="32675">MTSNKTSNKRTAYDAFASVDELVAKPVLGSDGAALWQAFASNEKKKASVAPKAPLKAADRAAGFRNWDDERQQEEQERQKAGHKSLQESGYTVFKQKGNDDKPIDWTAKRKRSDHVTYYIAAEQFEGPKFDYVFTTRDRGTGYYWDGMDSLKQRAGIAVPHSSSAPAKEQTEQQGEPVTSKKKKSKRAAAPIIRDDPNNPFEQVAAALHRKLQSDWKTAKDPATGKTYYYNISTGERSWNPPLLGNSVPTTAQSTTTTNLPNGWQAVQDPASGKEYYYHTETKQTQWERPTA</sequence>
<feature type="compositionally biased region" description="Basic and acidic residues" evidence="1">
    <location>
        <begin position="66"/>
        <end position="80"/>
    </location>
</feature>
<feature type="region of interest" description="Disordered" evidence="1">
    <location>
        <begin position="47"/>
        <end position="105"/>
    </location>
</feature>
<feature type="region of interest" description="Disordered" evidence="1">
    <location>
        <begin position="157"/>
        <end position="199"/>
    </location>
</feature>
<accession>A0A1Z5KNI4</accession>
<dbReference type="EMBL" id="BDSP01000259">
    <property type="protein sequence ID" value="GAX27846.1"/>
    <property type="molecule type" value="Genomic_DNA"/>
</dbReference>
<dbReference type="PROSITE" id="PS01159">
    <property type="entry name" value="WW_DOMAIN_1"/>
    <property type="match status" value="1"/>
</dbReference>
<dbReference type="Proteomes" id="UP000198406">
    <property type="component" value="Unassembled WGS sequence"/>
</dbReference>
<dbReference type="InterPro" id="IPR001202">
    <property type="entry name" value="WW_dom"/>
</dbReference>
<evidence type="ECO:0000313" key="4">
    <source>
        <dbReference type="Proteomes" id="UP000198406"/>
    </source>
</evidence>
<proteinExistence type="predicted"/>
<name>A0A1Z5KNI4_FISSO</name>
<dbReference type="OrthoDB" id="42462at2759"/>
<feature type="region of interest" description="Disordered" evidence="1">
    <location>
        <begin position="239"/>
        <end position="264"/>
    </location>
</feature>
<dbReference type="AlphaFoldDB" id="A0A1Z5KNI4"/>
<keyword evidence="4" id="KW-1185">Reference proteome</keyword>
<dbReference type="Pfam" id="PF00397">
    <property type="entry name" value="WW"/>
    <property type="match status" value="2"/>
</dbReference>
<gene>
    <name evidence="3" type="ORF">FisN_13Hu047</name>
</gene>
<feature type="domain" description="WW" evidence="2">
    <location>
        <begin position="258"/>
        <end position="292"/>
    </location>
</feature>
<evidence type="ECO:0000256" key="1">
    <source>
        <dbReference type="SAM" id="MobiDB-lite"/>
    </source>
</evidence>
<comment type="caution">
    <text evidence="3">The sequence shown here is derived from an EMBL/GenBank/DDBJ whole genome shotgun (WGS) entry which is preliminary data.</text>
</comment>